<dbReference type="InterPro" id="IPR010918">
    <property type="entry name" value="PurM-like_C_dom"/>
</dbReference>
<evidence type="ECO:0000256" key="5">
    <source>
        <dbReference type="ARBA" id="ARBA00022598"/>
    </source>
</evidence>
<evidence type="ECO:0000259" key="13">
    <source>
        <dbReference type="Pfam" id="PF02769"/>
    </source>
</evidence>
<dbReference type="Pfam" id="PF00586">
    <property type="entry name" value="AIRS"/>
    <property type="match status" value="1"/>
</dbReference>
<dbReference type="STRING" id="1802074.A3J15_00025"/>
<feature type="domain" description="PurM-like C-terminal" evidence="13">
    <location>
        <begin position="189"/>
        <end position="352"/>
    </location>
</feature>
<dbReference type="GO" id="GO:0004637">
    <property type="term" value="F:phosphoribosylamine-glycine ligase activity"/>
    <property type="evidence" value="ECO:0007669"/>
    <property type="project" value="TreeGrafter"/>
</dbReference>
<dbReference type="UniPathway" id="UPA00074">
    <property type="reaction ID" value="UER00129"/>
</dbReference>
<dbReference type="InterPro" id="IPR036921">
    <property type="entry name" value="PurM-like_N_sf"/>
</dbReference>
<feature type="domain" description="PurM-like N-terminal" evidence="12">
    <location>
        <begin position="49"/>
        <end position="176"/>
    </location>
</feature>
<gene>
    <name evidence="14" type="ORF">A3J15_00025</name>
</gene>
<evidence type="ECO:0000313" key="14">
    <source>
        <dbReference type="EMBL" id="OGK56383.1"/>
    </source>
</evidence>
<dbReference type="Gene3D" id="3.90.650.10">
    <property type="entry name" value="PurM-like C-terminal domain"/>
    <property type="match status" value="1"/>
</dbReference>
<evidence type="ECO:0000256" key="10">
    <source>
        <dbReference type="ARBA" id="ARBA00033093"/>
    </source>
</evidence>
<name>A0A1F7JL84_9BACT</name>
<comment type="similarity">
    <text evidence="2">Belongs to the AIR synthase family.</text>
</comment>
<dbReference type="SUPFAM" id="SSF55326">
    <property type="entry name" value="PurM N-terminal domain-like"/>
    <property type="match status" value="1"/>
</dbReference>
<evidence type="ECO:0000256" key="3">
    <source>
        <dbReference type="ARBA" id="ARBA00013047"/>
    </source>
</evidence>
<evidence type="ECO:0000256" key="6">
    <source>
        <dbReference type="ARBA" id="ARBA00022741"/>
    </source>
</evidence>
<reference evidence="14 15" key="1">
    <citation type="journal article" date="2016" name="Nat. Commun.">
        <title>Thousands of microbial genomes shed light on interconnected biogeochemical processes in an aquifer system.</title>
        <authorList>
            <person name="Anantharaman K."/>
            <person name="Brown C.T."/>
            <person name="Hug L.A."/>
            <person name="Sharon I."/>
            <person name="Castelle C.J."/>
            <person name="Probst A.J."/>
            <person name="Thomas B.C."/>
            <person name="Singh A."/>
            <person name="Wilkins M.J."/>
            <person name="Karaoz U."/>
            <person name="Brodie E.L."/>
            <person name="Williams K.H."/>
            <person name="Hubbard S.S."/>
            <person name="Banfield J.F."/>
        </authorList>
    </citation>
    <scope>NUCLEOTIDE SEQUENCE [LARGE SCALE GENOMIC DNA]</scope>
</reference>
<keyword evidence="5 14" id="KW-0436">Ligase</keyword>
<evidence type="ECO:0000256" key="8">
    <source>
        <dbReference type="ARBA" id="ARBA00031908"/>
    </source>
</evidence>
<dbReference type="InterPro" id="IPR036676">
    <property type="entry name" value="PurM-like_C_sf"/>
</dbReference>
<evidence type="ECO:0000313" key="15">
    <source>
        <dbReference type="Proteomes" id="UP000176376"/>
    </source>
</evidence>
<dbReference type="InterPro" id="IPR004733">
    <property type="entry name" value="PurM_cligase"/>
</dbReference>
<comment type="catalytic activity">
    <reaction evidence="11">
        <text>2-formamido-N(1)-(5-O-phospho-beta-D-ribosyl)acetamidine + ATP = 5-amino-1-(5-phospho-beta-D-ribosyl)imidazole + ADP + phosphate + H(+)</text>
        <dbReference type="Rhea" id="RHEA:23032"/>
        <dbReference type="ChEBI" id="CHEBI:15378"/>
        <dbReference type="ChEBI" id="CHEBI:30616"/>
        <dbReference type="ChEBI" id="CHEBI:43474"/>
        <dbReference type="ChEBI" id="CHEBI:137981"/>
        <dbReference type="ChEBI" id="CHEBI:147287"/>
        <dbReference type="ChEBI" id="CHEBI:456216"/>
        <dbReference type="EC" id="6.3.3.1"/>
    </reaction>
</comment>
<dbReference type="Pfam" id="PF02769">
    <property type="entry name" value="AIRS_C"/>
    <property type="match status" value="1"/>
</dbReference>
<protein>
    <recommendedName>
        <fullName evidence="4">Phosphoribosylformylglycinamidine cyclo-ligase</fullName>
        <ecNumber evidence="3">6.3.3.1</ecNumber>
    </recommendedName>
    <alternativeName>
        <fullName evidence="9">AIR synthase</fullName>
    </alternativeName>
    <alternativeName>
        <fullName evidence="10">AIRS</fullName>
    </alternativeName>
    <alternativeName>
        <fullName evidence="8">Phosphoribosyl-aminoimidazole synthetase</fullName>
    </alternativeName>
</protein>
<evidence type="ECO:0000256" key="7">
    <source>
        <dbReference type="ARBA" id="ARBA00022840"/>
    </source>
</evidence>
<evidence type="ECO:0000259" key="12">
    <source>
        <dbReference type="Pfam" id="PF00586"/>
    </source>
</evidence>
<comment type="pathway">
    <text evidence="1">Purine metabolism; IMP biosynthesis via de novo pathway; 5-amino-1-(5-phospho-D-ribosyl)imidazole from N(2)-formyl-N(1)-(5-phospho-D-ribosyl)glycinamide: step 2/2.</text>
</comment>
<dbReference type="EC" id="6.3.3.1" evidence="3"/>
<accession>A0A1F7JL84</accession>
<evidence type="ECO:0000256" key="1">
    <source>
        <dbReference type="ARBA" id="ARBA00004686"/>
    </source>
</evidence>
<sequence>MKKGTLSYKKSGVDYDLLDPVKKLAQFEGLKTGNNLKNTAFSEVEDSRGESAYIIEMSDCYLAFVVEGLGSKNLIADEMSKITGKTYYDTIGFDTVISIVMDLSTVGAKPLSVLSYWALGDSKWLKDKKRVTSFIQGWKKACNEVGISWGGGETPVLKDIIYPDRIDLAGAAIGIIKPKNRLILGNKLKRGDVIILFESSGIHVNGLTLARKLVEKLPNGFSTKLPSGNLYGEALMIPTKSYTILVEDLLSEEVEIHYMVNITGHGWRKLMRPKKPFSYVLEKVPPVSELFKFIQKYSALSDKEMYGTFNMGAGFAAYVNPKDSDKVLKISQKHNIKAWVAGRVEKGQKKVVIQPLNILFQEKDLQIR</sequence>
<dbReference type="GO" id="GO:0005524">
    <property type="term" value="F:ATP binding"/>
    <property type="evidence" value="ECO:0007669"/>
    <property type="project" value="UniProtKB-KW"/>
</dbReference>
<comment type="caution">
    <text evidence="14">The sequence shown here is derived from an EMBL/GenBank/DDBJ whole genome shotgun (WGS) entry which is preliminary data.</text>
</comment>
<keyword evidence="7" id="KW-0067">ATP-binding</keyword>
<keyword evidence="6" id="KW-0547">Nucleotide-binding</keyword>
<proteinExistence type="inferred from homology"/>
<dbReference type="GO" id="GO:0005829">
    <property type="term" value="C:cytosol"/>
    <property type="evidence" value="ECO:0007669"/>
    <property type="project" value="TreeGrafter"/>
</dbReference>
<dbReference type="GO" id="GO:0004641">
    <property type="term" value="F:phosphoribosylformylglycinamidine cyclo-ligase activity"/>
    <property type="evidence" value="ECO:0007669"/>
    <property type="project" value="UniProtKB-EC"/>
</dbReference>
<organism evidence="14 15">
    <name type="scientific">Candidatus Roizmanbacteria bacterium RIFCSPLOWO2_02_FULL_38_10</name>
    <dbReference type="NCBI Taxonomy" id="1802074"/>
    <lineage>
        <taxon>Bacteria</taxon>
        <taxon>Candidatus Roizmaniibacteriota</taxon>
    </lineage>
</organism>
<dbReference type="Gene3D" id="3.30.1330.10">
    <property type="entry name" value="PurM-like, N-terminal domain"/>
    <property type="match status" value="1"/>
</dbReference>
<evidence type="ECO:0000256" key="4">
    <source>
        <dbReference type="ARBA" id="ARBA00020367"/>
    </source>
</evidence>
<dbReference type="EMBL" id="MGAY01000039">
    <property type="protein sequence ID" value="OGK56383.1"/>
    <property type="molecule type" value="Genomic_DNA"/>
</dbReference>
<dbReference type="PANTHER" id="PTHR10520">
    <property type="entry name" value="TRIFUNCTIONAL PURINE BIOSYNTHETIC PROTEIN ADENOSINE-3-RELATED"/>
    <property type="match status" value="1"/>
</dbReference>
<evidence type="ECO:0000256" key="2">
    <source>
        <dbReference type="ARBA" id="ARBA00010280"/>
    </source>
</evidence>
<dbReference type="AlphaFoldDB" id="A0A1F7JL84"/>
<evidence type="ECO:0000256" key="9">
    <source>
        <dbReference type="ARBA" id="ARBA00032931"/>
    </source>
</evidence>
<dbReference type="GO" id="GO:0006189">
    <property type="term" value="P:'de novo' IMP biosynthetic process"/>
    <property type="evidence" value="ECO:0007669"/>
    <property type="project" value="UniProtKB-UniPathway"/>
</dbReference>
<dbReference type="SUPFAM" id="SSF56042">
    <property type="entry name" value="PurM C-terminal domain-like"/>
    <property type="match status" value="1"/>
</dbReference>
<evidence type="ECO:0000256" key="11">
    <source>
        <dbReference type="ARBA" id="ARBA00049057"/>
    </source>
</evidence>
<dbReference type="PANTHER" id="PTHR10520:SF12">
    <property type="entry name" value="TRIFUNCTIONAL PURINE BIOSYNTHETIC PROTEIN ADENOSINE-3"/>
    <property type="match status" value="1"/>
</dbReference>
<dbReference type="Proteomes" id="UP000176376">
    <property type="component" value="Unassembled WGS sequence"/>
</dbReference>
<dbReference type="GO" id="GO:0046084">
    <property type="term" value="P:adenine biosynthetic process"/>
    <property type="evidence" value="ECO:0007669"/>
    <property type="project" value="TreeGrafter"/>
</dbReference>
<dbReference type="InterPro" id="IPR016188">
    <property type="entry name" value="PurM-like_N"/>
</dbReference>